<keyword evidence="1" id="KW-1133">Transmembrane helix</keyword>
<protein>
    <recommendedName>
        <fullName evidence="4">Integral membrane protein</fullName>
    </recommendedName>
</protein>
<evidence type="ECO:0000313" key="3">
    <source>
        <dbReference type="Proteomes" id="UP000540506"/>
    </source>
</evidence>
<dbReference type="RefSeq" id="WP_184941187.1">
    <property type="nucleotide sequence ID" value="NZ_JACHJV010000001.1"/>
</dbReference>
<reference evidence="2 3" key="1">
    <citation type="submission" date="2020-08" db="EMBL/GenBank/DDBJ databases">
        <title>Sequencing the genomes of 1000 actinobacteria strains.</title>
        <authorList>
            <person name="Klenk H.-P."/>
        </authorList>
    </citation>
    <scope>NUCLEOTIDE SEQUENCE [LARGE SCALE GENOMIC DNA]</scope>
    <source>
        <strain evidence="2 3">DSM 41654</strain>
    </source>
</reference>
<keyword evidence="1" id="KW-0812">Transmembrane</keyword>
<evidence type="ECO:0000313" key="2">
    <source>
        <dbReference type="EMBL" id="MBB4927170.1"/>
    </source>
</evidence>
<dbReference type="PANTHER" id="PTHR42305">
    <property type="entry name" value="MEMBRANE PROTEIN RV1733C-RELATED"/>
    <property type="match status" value="1"/>
</dbReference>
<keyword evidence="1" id="KW-0472">Membrane</keyword>
<feature type="transmembrane region" description="Helical" evidence="1">
    <location>
        <begin position="152"/>
        <end position="175"/>
    </location>
</feature>
<dbReference type="Proteomes" id="UP000540506">
    <property type="component" value="Unassembled WGS sequence"/>
</dbReference>
<evidence type="ECO:0008006" key="4">
    <source>
        <dbReference type="Google" id="ProtNLM"/>
    </source>
</evidence>
<feature type="transmembrane region" description="Helical" evidence="1">
    <location>
        <begin position="43"/>
        <end position="66"/>
    </location>
</feature>
<dbReference type="InterPro" id="IPR039708">
    <property type="entry name" value="MT1774/Rv1733c-like"/>
</dbReference>
<gene>
    <name evidence="2" type="ORF">FHR34_006163</name>
</gene>
<dbReference type="PANTHER" id="PTHR42305:SF1">
    <property type="entry name" value="MEMBRANE PROTEIN RV1733C-RELATED"/>
    <property type="match status" value="1"/>
</dbReference>
<evidence type="ECO:0000256" key="1">
    <source>
        <dbReference type="SAM" id="Phobius"/>
    </source>
</evidence>
<keyword evidence="3" id="KW-1185">Reference proteome</keyword>
<dbReference type="EMBL" id="JACHJV010000001">
    <property type="protein sequence ID" value="MBB4927170.1"/>
    <property type="molecule type" value="Genomic_DNA"/>
</dbReference>
<organism evidence="2 3">
    <name type="scientific">Kitasatospora kifunensis</name>
    <name type="common">Streptomyces kifunensis</name>
    <dbReference type="NCBI Taxonomy" id="58351"/>
    <lineage>
        <taxon>Bacteria</taxon>
        <taxon>Bacillati</taxon>
        <taxon>Actinomycetota</taxon>
        <taxon>Actinomycetes</taxon>
        <taxon>Kitasatosporales</taxon>
        <taxon>Streptomycetaceae</taxon>
        <taxon>Kitasatospora</taxon>
    </lineage>
</organism>
<name>A0A7W7R8E2_KITKI</name>
<dbReference type="AlphaFoldDB" id="A0A7W7R8E2"/>
<proteinExistence type="predicted"/>
<accession>A0A7W7R8E2</accession>
<comment type="caution">
    <text evidence="2">The sequence shown here is derived from an EMBL/GenBank/DDBJ whole genome shotgun (WGS) entry which is preliminary data.</text>
</comment>
<sequence>MSAASVSHRSPVGHVPVTCHLRRAAGRDHNPLCRPVDRARSRLLIALAVAVALSLAVGTVVFLVLLGGARAQARASALHHHEVSATTLASSTASPAGSPWAAQAQASWAYPSTDGHAGVIGVPSGTPAGTHLALWVGDNGSPSTPPEPYGELAAAAALYGVGALALVDGAAWIGYGLRCQVLERRGEGAWEADWERVEPQWSGRSH</sequence>